<gene>
    <name evidence="2" type="ORF">KGD82_20235</name>
</gene>
<reference evidence="2" key="1">
    <citation type="submission" date="2021-05" db="EMBL/GenBank/DDBJ databases">
        <authorList>
            <person name="Kaiqin L."/>
            <person name="Jian G."/>
        </authorList>
    </citation>
    <scope>NUCLEOTIDE SEQUENCE</scope>
    <source>
        <strain evidence="2">HDS5</strain>
    </source>
</reference>
<dbReference type="InterPro" id="IPR011990">
    <property type="entry name" value="TPR-like_helical_dom_sf"/>
</dbReference>
<protein>
    <submittedName>
        <fullName evidence="2">Tetratricopeptide repeat protein</fullName>
    </submittedName>
</protein>
<feature type="region of interest" description="Disordered" evidence="1">
    <location>
        <begin position="434"/>
        <end position="535"/>
    </location>
</feature>
<evidence type="ECO:0000313" key="3">
    <source>
        <dbReference type="Proteomes" id="UP000682416"/>
    </source>
</evidence>
<proteinExistence type="predicted"/>
<dbReference type="SUPFAM" id="SSF48452">
    <property type="entry name" value="TPR-like"/>
    <property type="match status" value="1"/>
</dbReference>
<sequence>MFVAARDSFARGYGLAEPSVVEPPHDLDRPEYGLVLALHMAALVAVDAHVHGARLPEDTVGLSSYLLDRERDHWTRLYENGISGLDFTTPPGTMHRVVFTAAPTGALPTRAGTAVLRRIELSDTHRTLADHRVCYPSLNARTVLEPPYPDRFAEDLLAIALPGHALTDQPAAAWAEDTLDLVTGVADDEPPPPHTARTMTFLVAAAARDRWPHVAEHVEDLLREDPGLAIAGGGDCLAGLAEIDVSLEVLEAVETRLPDHRRIDLDVGIAELGKRLARERLRRTDDSGKRASEHRLLGQRLARAGWHEESLVVMERSVDLYRALVARAPGGHAPDLAGCLTLLGREHMKLGHWDEGLRCSEEAVRLYRELPEEERQAHAFDLARALGQVADLVVVDRLWAEALTAWEEAVRLLRGLPDQQLSTTSAELARTLTGQAGVHEAPGPVGGRDHGLGRGRGDLRRPGREGARRPRTRARDRAEQPGECARPSATCPRGTPAVRRGGKDDSEPRGDQPRSVLRGSRGGPLQPVDGPAQHR</sequence>
<name>A0A975L7M3_9ACTN</name>
<dbReference type="Gene3D" id="1.25.40.10">
    <property type="entry name" value="Tetratricopeptide repeat domain"/>
    <property type="match status" value="1"/>
</dbReference>
<feature type="compositionally biased region" description="Basic and acidic residues" evidence="1">
    <location>
        <begin position="501"/>
        <end position="512"/>
    </location>
</feature>
<organism evidence="2 3">
    <name type="scientific">Nocardiopsis eucommiae</name>
    <dbReference type="NCBI Taxonomy" id="2831970"/>
    <lineage>
        <taxon>Bacteria</taxon>
        <taxon>Bacillati</taxon>
        <taxon>Actinomycetota</taxon>
        <taxon>Actinomycetes</taxon>
        <taxon>Streptosporangiales</taxon>
        <taxon>Nocardiopsidaceae</taxon>
        <taxon>Nocardiopsis</taxon>
    </lineage>
</organism>
<dbReference type="KEGG" id="nec:KGD82_20235"/>
<dbReference type="EMBL" id="CP074402">
    <property type="protein sequence ID" value="QVJ00794.1"/>
    <property type="molecule type" value="Genomic_DNA"/>
</dbReference>
<evidence type="ECO:0000313" key="2">
    <source>
        <dbReference type="EMBL" id="QVJ00794.1"/>
    </source>
</evidence>
<evidence type="ECO:0000256" key="1">
    <source>
        <dbReference type="SAM" id="MobiDB-lite"/>
    </source>
</evidence>
<keyword evidence="3" id="KW-1185">Reference proteome</keyword>
<dbReference type="AlphaFoldDB" id="A0A975L7M3"/>
<feature type="compositionally biased region" description="Basic and acidic residues" evidence="1">
    <location>
        <begin position="447"/>
        <end position="480"/>
    </location>
</feature>
<dbReference type="Proteomes" id="UP000682416">
    <property type="component" value="Chromosome"/>
</dbReference>
<accession>A0A975L7M3</accession>